<sequence length="184" mass="20732">MTICQWWFVTIPPKKTRRLFIMEKTRIKTSSLTKIGVIAALYIAITMLVAPWSFGATQLRFSEMLNHLAIFNKRYIWALTIGCAIVNLFSPLGIIDIIFGTLGTLVMTTVSYYLSRRLKSVAAKLTTSTIICTIAMWSVALELHLVSKAPFWPTYFSVAFGELISLIIGAILFYILVKRIDLTA</sequence>
<dbReference type="Proteomes" id="UP000007271">
    <property type="component" value="Unassembled WGS sequence"/>
</dbReference>
<protein>
    <submittedName>
        <fullName evidence="2">Citrulline cluster-linked protein</fullName>
    </submittedName>
</protein>
<feature type="transmembrane region" description="Helical" evidence="1">
    <location>
        <begin position="152"/>
        <end position="177"/>
    </location>
</feature>
<dbReference type="STRING" id="1185325.A11Y_26642"/>
<evidence type="ECO:0000256" key="1">
    <source>
        <dbReference type="SAM" id="Phobius"/>
    </source>
</evidence>
<keyword evidence="1" id="KW-1133">Transmembrane helix</keyword>
<dbReference type="Gene3D" id="1.10.1760.20">
    <property type="match status" value="1"/>
</dbReference>
<feature type="transmembrane region" description="Helical" evidence="1">
    <location>
        <begin position="35"/>
        <end position="54"/>
    </location>
</feature>
<name>J2Z5K4_9LACO</name>
<gene>
    <name evidence="2" type="ORF">A11Y_26642</name>
</gene>
<comment type="caution">
    <text evidence="2">The sequence shown here is derived from an EMBL/GenBank/DDBJ whole genome shotgun (WGS) entry which is preliminary data.</text>
</comment>
<feature type="transmembrane region" description="Helical" evidence="1">
    <location>
        <begin position="97"/>
        <end position="114"/>
    </location>
</feature>
<proteinExistence type="predicted"/>
<feature type="transmembrane region" description="Helical" evidence="1">
    <location>
        <begin position="121"/>
        <end position="140"/>
    </location>
</feature>
<organism evidence="2 3">
    <name type="scientific">Loigolactobacillus coryniformis subsp. coryniformis CECT 5711</name>
    <dbReference type="NCBI Taxonomy" id="1185325"/>
    <lineage>
        <taxon>Bacteria</taxon>
        <taxon>Bacillati</taxon>
        <taxon>Bacillota</taxon>
        <taxon>Bacilli</taxon>
        <taxon>Lactobacillales</taxon>
        <taxon>Lactobacillaceae</taxon>
        <taxon>Loigolactobacillus</taxon>
    </lineage>
</organism>
<dbReference type="InterPro" id="IPR010387">
    <property type="entry name" value="QueT"/>
</dbReference>
<dbReference type="EMBL" id="AKFP01000034">
    <property type="protein sequence ID" value="EJN55773.1"/>
    <property type="molecule type" value="Genomic_DNA"/>
</dbReference>
<dbReference type="AlphaFoldDB" id="J2Z5K4"/>
<reference evidence="2 3" key="1">
    <citation type="submission" date="2012-05" db="EMBL/GenBank/DDBJ databases">
        <title>Complete Genome Sequence of Lactobacillus coryniformis CECT5711.</title>
        <authorList>
            <person name="Rodriguez J.M."/>
        </authorList>
    </citation>
    <scope>NUCLEOTIDE SEQUENCE [LARGE SCALE GENOMIC DNA]</scope>
    <source>
        <strain evidence="3">CECT5711</strain>
    </source>
</reference>
<keyword evidence="1" id="KW-0812">Transmembrane</keyword>
<dbReference type="PIRSF" id="PIRSF031501">
    <property type="entry name" value="QueT"/>
    <property type="match status" value="1"/>
</dbReference>
<dbReference type="PANTHER" id="PTHR40044:SF1">
    <property type="entry name" value="INTEGRAL MEMBRANE PROTEIN"/>
    <property type="match status" value="1"/>
</dbReference>
<evidence type="ECO:0000313" key="2">
    <source>
        <dbReference type="EMBL" id="EJN55773.1"/>
    </source>
</evidence>
<evidence type="ECO:0000313" key="3">
    <source>
        <dbReference type="Proteomes" id="UP000007271"/>
    </source>
</evidence>
<accession>J2Z5K4</accession>
<dbReference type="PANTHER" id="PTHR40044">
    <property type="entry name" value="INTEGRAL MEMBRANE PROTEIN-RELATED"/>
    <property type="match status" value="1"/>
</dbReference>
<dbReference type="Pfam" id="PF06177">
    <property type="entry name" value="QueT"/>
    <property type="match status" value="1"/>
</dbReference>
<dbReference type="PATRIC" id="fig|1185325.3.peg.1482"/>
<keyword evidence="1" id="KW-0472">Membrane</keyword>